<dbReference type="EMBL" id="AP018515">
    <property type="protein sequence ID" value="BBC81488.1"/>
    <property type="molecule type" value="Genomic_DNA"/>
</dbReference>
<gene>
    <name evidence="1" type="ORF">AcetOrient_orf04754</name>
</gene>
<reference evidence="1 2" key="1">
    <citation type="submission" date="2018-02" db="EMBL/GenBank/DDBJ databases">
        <title>Acetobacter orientalis genome.</title>
        <authorList>
            <person name="Nakashima N."/>
            <person name="Tamura T."/>
        </authorList>
    </citation>
    <scope>NUCLEOTIDE SEQUENCE [LARGE SCALE GENOMIC DNA]</scope>
    <source>
        <strain evidence="1 2">FAN1</strain>
    </source>
</reference>
<proteinExistence type="predicted"/>
<name>A0A2Z5ZLH8_9PROT</name>
<sequence length="53" mass="5827">MEDGLWIYTPPMESGSIIDVYAQNLEKLKQALMTDGGFSNEHADAILSLFAGH</sequence>
<evidence type="ECO:0000313" key="2">
    <source>
        <dbReference type="Proteomes" id="UP000270034"/>
    </source>
</evidence>
<dbReference type="KEGG" id="aot:AcetOri_orf04754"/>
<accession>A0A2Z5ZLH8</accession>
<evidence type="ECO:0000313" key="1">
    <source>
        <dbReference type="EMBL" id="BBC81488.1"/>
    </source>
</evidence>
<protein>
    <submittedName>
        <fullName evidence="1">Exodeoxyribonuclease VII large subunit</fullName>
    </submittedName>
</protein>
<dbReference type="AlphaFoldDB" id="A0A2Z5ZLH8"/>
<dbReference type="Proteomes" id="UP000270034">
    <property type="component" value="Chromosome"/>
</dbReference>
<organism evidence="1 2">
    <name type="scientific">Acetobacter orientalis</name>
    <dbReference type="NCBI Taxonomy" id="146474"/>
    <lineage>
        <taxon>Bacteria</taxon>
        <taxon>Pseudomonadati</taxon>
        <taxon>Pseudomonadota</taxon>
        <taxon>Alphaproteobacteria</taxon>
        <taxon>Acetobacterales</taxon>
        <taxon>Acetobacteraceae</taxon>
        <taxon>Acetobacter</taxon>
    </lineage>
</organism>